<dbReference type="Proteomes" id="UP000738359">
    <property type="component" value="Unassembled WGS sequence"/>
</dbReference>
<dbReference type="AlphaFoldDB" id="A0A9P6IS99"/>
<name>A0A9P6IS99_MORAP</name>
<dbReference type="OrthoDB" id="2446643at2759"/>
<proteinExistence type="predicted"/>
<dbReference type="EMBL" id="JAAAHY010003172">
    <property type="protein sequence ID" value="KAF9943514.1"/>
    <property type="molecule type" value="Genomic_DNA"/>
</dbReference>
<evidence type="ECO:0000313" key="2">
    <source>
        <dbReference type="EMBL" id="KAF9943514.1"/>
    </source>
</evidence>
<organism evidence="2 3">
    <name type="scientific">Mortierella alpina</name>
    <name type="common">Oleaginous fungus</name>
    <name type="synonym">Mortierella renispora</name>
    <dbReference type="NCBI Taxonomy" id="64518"/>
    <lineage>
        <taxon>Eukaryota</taxon>
        <taxon>Fungi</taxon>
        <taxon>Fungi incertae sedis</taxon>
        <taxon>Mucoromycota</taxon>
        <taxon>Mortierellomycotina</taxon>
        <taxon>Mortierellomycetes</taxon>
        <taxon>Mortierellales</taxon>
        <taxon>Mortierellaceae</taxon>
        <taxon>Mortierella</taxon>
    </lineage>
</organism>
<feature type="non-terminal residue" evidence="2">
    <location>
        <position position="1"/>
    </location>
</feature>
<accession>A0A9P6IS99</accession>
<evidence type="ECO:0000313" key="3">
    <source>
        <dbReference type="Proteomes" id="UP000738359"/>
    </source>
</evidence>
<sequence length="239" mass="26984">VNYATVLYREFANEYQLQGPEQMAFITPTPEISANAERRRQGFSTQVLVQPDPGPRASEVNLTDLNIAMDKTTGNTVKFTYMDLVACLFPEIYVFGHSAFQLRHQKHSLQRGLMATPRQELPQVPPPWIADPVQAAQQLVQEVEQLLEEPAGVDEGAVEGEGPQDQGQGMQGSRARFTIKAYAKMRLLHFDRTWARNPRFLTFFFDWSNKDNVYGYRLRSTTSTRGGAGEATRVSDVLQ</sequence>
<keyword evidence="3" id="KW-1185">Reference proteome</keyword>
<feature type="compositionally biased region" description="Low complexity" evidence="1">
    <location>
        <begin position="153"/>
        <end position="163"/>
    </location>
</feature>
<feature type="non-terminal residue" evidence="2">
    <location>
        <position position="239"/>
    </location>
</feature>
<feature type="region of interest" description="Disordered" evidence="1">
    <location>
        <begin position="153"/>
        <end position="173"/>
    </location>
</feature>
<feature type="region of interest" description="Disordered" evidence="1">
    <location>
        <begin position="220"/>
        <end position="239"/>
    </location>
</feature>
<reference evidence="2" key="1">
    <citation type="journal article" date="2020" name="Fungal Divers.">
        <title>Resolving the Mortierellaceae phylogeny through synthesis of multi-gene phylogenetics and phylogenomics.</title>
        <authorList>
            <person name="Vandepol N."/>
            <person name="Liber J."/>
            <person name="Desiro A."/>
            <person name="Na H."/>
            <person name="Kennedy M."/>
            <person name="Barry K."/>
            <person name="Grigoriev I.V."/>
            <person name="Miller A.N."/>
            <person name="O'Donnell K."/>
            <person name="Stajich J.E."/>
            <person name="Bonito G."/>
        </authorList>
    </citation>
    <scope>NUCLEOTIDE SEQUENCE</scope>
    <source>
        <strain evidence="2">CK1249</strain>
    </source>
</reference>
<comment type="caution">
    <text evidence="2">The sequence shown here is derived from an EMBL/GenBank/DDBJ whole genome shotgun (WGS) entry which is preliminary data.</text>
</comment>
<evidence type="ECO:0000256" key="1">
    <source>
        <dbReference type="SAM" id="MobiDB-lite"/>
    </source>
</evidence>
<protein>
    <submittedName>
        <fullName evidence="2">Uncharacterized protein</fullName>
    </submittedName>
</protein>
<gene>
    <name evidence="2" type="ORF">BGZ70_005850</name>
</gene>